<dbReference type="SUPFAM" id="SSF54373">
    <property type="entry name" value="FAD-linked reductases, C-terminal domain"/>
    <property type="match status" value="1"/>
</dbReference>
<keyword evidence="5" id="KW-1185">Reference proteome</keyword>
<keyword evidence="1" id="KW-0560">Oxidoreductase</keyword>
<sequence length="422" mass="46650">MDSGNDNGAADVVIIGGGIGGLTLALMLHRAGIAFRVYEAVPELREVGVGINLLPHASRELIALGLEADLARHAIITRESCFFNRFGQFIHREPVGRYAGYPWPQFSIHRADLHDTLLKAVIDRVGPDRVRTGWACTGVEQDEDGVTVHFKDRPSQRGAIAVACDGTKSVVRRQFFPDEGAPLYSGINMWRGVTVQAPFLTGASMVRIGWLNTAKLLVYPIRDNVDGQGNQLINWVMDVATADYPAEQDWNQAGEIGDFIDRVRDWRFGWLDVPEMCRNAERVLEYPMVDRDPLPRWSHGRISLLGDAAHPMYPRGANGSAQAILDCVALSRELGKGGDPVQALARYEAERLPATAKVVLTNRTSPPDAILREVAVRTGDAPFRRIGDVISEQEILELSSSYERVAGYDKDTLRAKEEAPTW</sequence>
<dbReference type="Gene3D" id="3.30.9.30">
    <property type="match status" value="1"/>
</dbReference>
<dbReference type="Proteomes" id="UP000321249">
    <property type="component" value="Unassembled WGS sequence"/>
</dbReference>
<dbReference type="GO" id="GO:0071949">
    <property type="term" value="F:FAD binding"/>
    <property type="evidence" value="ECO:0007669"/>
    <property type="project" value="InterPro"/>
</dbReference>
<name>A0A5C6TWT8_9SPHN</name>
<dbReference type="PANTHER" id="PTHR13789:SF268">
    <property type="entry name" value="5-METHYLPHENAZINE-1-CARBOXYLATE 1-MONOOXYGENASE"/>
    <property type="match status" value="1"/>
</dbReference>
<dbReference type="PRINTS" id="PR00420">
    <property type="entry name" value="RNGMNOXGNASE"/>
</dbReference>
<dbReference type="GO" id="GO:0004497">
    <property type="term" value="F:monooxygenase activity"/>
    <property type="evidence" value="ECO:0007669"/>
    <property type="project" value="UniProtKB-KW"/>
</dbReference>
<accession>A0A5C6TWT8</accession>
<evidence type="ECO:0000256" key="2">
    <source>
        <dbReference type="ARBA" id="ARBA00023033"/>
    </source>
</evidence>
<dbReference type="EMBL" id="VOQQ01000001">
    <property type="protein sequence ID" value="TXC64862.1"/>
    <property type="molecule type" value="Genomic_DNA"/>
</dbReference>
<dbReference type="Gene3D" id="3.50.50.60">
    <property type="entry name" value="FAD/NAD(P)-binding domain"/>
    <property type="match status" value="1"/>
</dbReference>
<evidence type="ECO:0000313" key="4">
    <source>
        <dbReference type="EMBL" id="TXC64862.1"/>
    </source>
</evidence>
<gene>
    <name evidence="4" type="ORF">FRZ32_01175</name>
</gene>
<protein>
    <submittedName>
        <fullName evidence="4">Flavin-dependent oxidoreductase</fullName>
    </submittedName>
</protein>
<evidence type="ECO:0000313" key="5">
    <source>
        <dbReference type="Proteomes" id="UP000321249"/>
    </source>
</evidence>
<comment type="caution">
    <text evidence="4">The sequence shown here is derived from an EMBL/GenBank/DDBJ whole genome shotgun (WGS) entry which is preliminary data.</text>
</comment>
<dbReference type="OrthoDB" id="4230779at2"/>
<evidence type="ECO:0000259" key="3">
    <source>
        <dbReference type="Pfam" id="PF01494"/>
    </source>
</evidence>
<dbReference type="AlphaFoldDB" id="A0A5C6TWT8"/>
<feature type="domain" description="FAD-binding" evidence="3">
    <location>
        <begin position="296"/>
        <end position="359"/>
    </location>
</feature>
<dbReference type="Pfam" id="PF01494">
    <property type="entry name" value="FAD_binding_3"/>
    <property type="match status" value="2"/>
</dbReference>
<dbReference type="PANTHER" id="PTHR13789">
    <property type="entry name" value="MONOOXYGENASE"/>
    <property type="match status" value="1"/>
</dbReference>
<dbReference type="SUPFAM" id="SSF51905">
    <property type="entry name" value="FAD/NAD(P)-binding domain"/>
    <property type="match status" value="1"/>
</dbReference>
<dbReference type="InterPro" id="IPR002938">
    <property type="entry name" value="FAD-bd"/>
</dbReference>
<feature type="domain" description="FAD-binding" evidence="3">
    <location>
        <begin position="10"/>
        <end position="175"/>
    </location>
</feature>
<dbReference type="InterPro" id="IPR050493">
    <property type="entry name" value="FAD-dep_Monooxygenase_BioMet"/>
</dbReference>
<keyword evidence="2" id="KW-0503">Monooxygenase</keyword>
<proteinExistence type="predicted"/>
<organism evidence="4 5">
    <name type="scientific">Allosphingosinicella ginsenosidimutans</name>
    <dbReference type="NCBI Taxonomy" id="1176539"/>
    <lineage>
        <taxon>Bacteria</taxon>
        <taxon>Pseudomonadati</taxon>
        <taxon>Pseudomonadota</taxon>
        <taxon>Alphaproteobacteria</taxon>
        <taxon>Sphingomonadales</taxon>
        <taxon>Sphingomonadaceae</taxon>
        <taxon>Allosphingosinicella</taxon>
    </lineage>
</organism>
<reference evidence="4 5" key="1">
    <citation type="journal article" date="2015" name="J. Microbiol.">
        <title>Sphingosinicella ginsenosidimutans sp. nov., with ginsenoside converting activity.</title>
        <authorList>
            <person name="Kim J.K."/>
            <person name="Kang M.S."/>
            <person name="Park S.C."/>
            <person name="Kim K.M."/>
            <person name="Choi K."/>
            <person name="Yoon M.H."/>
            <person name="Im W.T."/>
        </authorList>
    </citation>
    <scope>NUCLEOTIDE SEQUENCE [LARGE SCALE GENOMIC DNA]</scope>
    <source>
        <strain evidence="4 5">BS-11</strain>
    </source>
</reference>
<dbReference type="InterPro" id="IPR036188">
    <property type="entry name" value="FAD/NAD-bd_sf"/>
</dbReference>
<evidence type="ECO:0000256" key="1">
    <source>
        <dbReference type="ARBA" id="ARBA00023002"/>
    </source>
</evidence>
<dbReference type="NCBIfam" id="NF005720">
    <property type="entry name" value="PRK07538.1"/>
    <property type="match status" value="1"/>
</dbReference>